<protein>
    <submittedName>
        <fullName evidence="2">Uncharacterized protein</fullName>
    </submittedName>
</protein>
<keyword evidence="3" id="KW-1185">Reference proteome</keyword>
<reference evidence="2" key="2">
    <citation type="journal article" date="2022" name="Hortic Res">
        <title>The genome of Dioscorea zingiberensis sheds light on the biosynthesis, origin and evolution of the medicinally important diosgenin saponins.</title>
        <authorList>
            <person name="Li Y."/>
            <person name="Tan C."/>
            <person name="Li Z."/>
            <person name="Guo J."/>
            <person name="Li S."/>
            <person name="Chen X."/>
            <person name="Wang C."/>
            <person name="Dai X."/>
            <person name="Yang H."/>
            <person name="Song W."/>
            <person name="Hou L."/>
            <person name="Xu J."/>
            <person name="Tong Z."/>
            <person name="Xu A."/>
            <person name="Yuan X."/>
            <person name="Wang W."/>
            <person name="Yang Q."/>
            <person name="Chen L."/>
            <person name="Sun Z."/>
            <person name="Wang K."/>
            <person name="Pan B."/>
            <person name="Chen J."/>
            <person name="Bao Y."/>
            <person name="Liu F."/>
            <person name="Qi X."/>
            <person name="Gang D.R."/>
            <person name="Wen J."/>
            <person name="Li J."/>
        </authorList>
    </citation>
    <scope>NUCLEOTIDE SEQUENCE</scope>
    <source>
        <strain evidence="2">Dzin_1.0</strain>
    </source>
</reference>
<evidence type="ECO:0000313" key="3">
    <source>
        <dbReference type="Proteomes" id="UP001085076"/>
    </source>
</evidence>
<evidence type="ECO:0000256" key="1">
    <source>
        <dbReference type="SAM" id="MobiDB-lite"/>
    </source>
</evidence>
<comment type="caution">
    <text evidence="2">The sequence shown here is derived from an EMBL/GenBank/DDBJ whole genome shotgun (WGS) entry which is preliminary data.</text>
</comment>
<dbReference type="Proteomes" id="UP001085076">
    <property type="component" value="Miscellaneous, Linkage group lg02"/>
</dbReference>
<organism evidence="2 3">
    <name type="scientific">Dioscorea zingiberensis</name>
    <dbReference type="NCBI Taxonomy" id="325984"/>
    <lineage>
        <taxon>Eukaryota</taxon>
        <taxon>Viridiplantae</taxon>
        <taxon>Streptophyta</taxon>
        <taxon>Embryophyta</taxon>
        <taxon>Tracheophyta</taxon>
        <taxon>Spermatophyta</taxon>
        <taxon>Magnoliopsida</taxon>
        <taxon>Liliopsida</taxon>
        <taxon>Dioscoreales</taxon>
        <taxon>Dioscoreaceae</taxon>
        <taxon>Dioscorea</taxon>
    </lineage>
</organism>
<dbReference type="OrthoDB" id="288590at2759"/>
<feature type="region of interest" description="Disordered" evidence="1">
    <location>
        <begin position="1"/>
        <end position="23"/>
    </location>
</feature>
<accession>A0A9D5HLS0</accession>
<dbReference type="AlphaFoldDB" id="A0A9D5HLS0"/>
<proteinExistence type="predicted"/>
<reference evidence="2" key="1">
    <citation type="submission" date="2021-03" db="EMBL/GenBank/DDBJ databases">
        <authorList>
            <person name="Li Z."/>
            <person name="Yang C."/>
        </authorList>
    </citation>
    <scope>NUCLEOTIDE SEQUENCE</scope>
    <source>
        <strain evidence="2">Dzin_1.0</strain>
        <tissue evidence="2">Leaf</tissue>
    </source>
</reference>
<dbReference type="EMBL" id="JAGGNH010000002">
    <property type="protein sequence ID" value="KAJ0981123.1"/>
    <property type="molecule type" value="Genomic_DNA"/>
</dbReference>
<name>A0A9D5HLS0_9LILI</name>
<evidence type="ECO:0000313" key="2">
    <source>
        <dbReference type="EMBL" id="KAJ0981123.1"/>
    </source>
</evidence>
<sequence>MTPLLEVDDGVQRKSSGRKATGENRKFHSSVFLFHSIEAAAPQHPGALCSRLHASAPHRDTFRTYAAKLYALVVEIAGKIANSIGVPSYPFEEWPCQFRMNKYSFTKEIVGSSGVQIHT</sequence>
<gene>
    <name evidence="2" type="ORF">J5N97_009378</name>
</gene>